<gene>
    <name evidence="4" type="primary">LOC125177758</name>
</gene>
<feature type="compositionally biased region" description="Polar residues" evidence="1">
    <location>
        <begin position="413"/>
        <end position="439"/>
    </location>
</feature>
<feature type="compositionally biased region" description="Polar residues" evidence="1">
    <location>
        <begin position="169"/>
        <end position="182"/>
    </location>
</feature>
<reference evidence="4" key="1">
    <citation type="submission" date="2025-08" db="UniProtKB">
        <authorList>
            <consortium name="RefSeq"/>
        </authorList>
    </citation>
    <scope>IDENTIFICATION</scope>
    <source>
        <tissue evidence="4">Whole organism</tissue>
    </source>
</reference>
<feature type="compositionally biased region" description="Polar residues" evidence="1">
    <location>
        <begin position="386"/>
        <end position="401"/>
    </location>
</feature>
<evidence type="ECO:0000256" key="2">
    <source>
        <dbReference type="SAM" id="SignalP"/>
    </source>
</evidence>
<proteinExistence type="predicted"/>
<dbReference type="Proteomes" id="UP000694843">
    <property type="component" value="Unplaced"/>
</dbReference>
<dbReference type="GeneID" id="125177758"/>
<protein>
    <submittedName>
        <fullName evidence="4">Mucin-5AC-like</fullName>
    </submittedName>
</protein>
<accession>A0A979FGK5</accession>
<evidence type="ECO:0000256" key="1">
    <source>
        <dbReference type="SAM" id="MobiDB-lite"/>
    </source>
</evidence>
<feature type="region of interest" description="Disordered" evidence="1">
    <location>
        <begin position="283"/>
        <end position="307"/>
    </location>
</feature>
<evidence type="ECO:0000313" key="3">
    <source>
        <dbReference type="Proteomes" id="UP000694843"/>
    </source>
</evidence>
<feature type="compositionally biased region" description="Low complexity" evidence="1">
    <location>
        <begin position="374"/>
        <end position="383"/>
    </location>
</feature>
<organism evidence="3 4">
    <name type="scientific">Hyalella azteca</name>
    <name type="common">Amphipod</name>
    <dbReference type="NCBI Taxonomy" id="294128"/>
    <lineage>
        <taxon>Eukaryota</taxon>
        <taxon>Metazoa</taxon>
        <taxon>Ecdysozoa</taxon>
        <taxon>Arthropoda</taxon>
        <taxon>Crustacea</taxon>
        <taxon>Multicrustacea</taxon>
        <taxon>Malacostraca</taxon>
        <taxon>Eumalacostraca</taxon>
        <taxon>Peracarida</taxon>
        <taxon>Amphipoda</taxon>
        <taxon>Senticaudata</taxon>
        <taxon>Talitrida</taxon>
        <taxon>Talitroidea</taxon>
        <taxon>Hyalellidae</taxon>
        <taxon>Hyalella</taxon>
    </lineage>
</organism>
<feature type="region of interest" description="Disordered" evidence="1">
    <location>
        <begin position="169"/>
        <end position="199"/>
    </location>
</feature>
<dbReference type="KEGG" id="hazt:125177758"/>
<sequence>MRASRLYLLALWAPALLVAAPTTRPRLELQRSYAAGASAEISSKSQASVRCRLHLGDTDLCQDNETLATANHNLTRDLHETLEKPIPSLHDSKAGPPRRQTKQPVETTTPKVVIVTPYYVMRSEKTEDIEATNFLSYYSKTVLTVNEVNHNKTVLPLLSNLDPVGNESTTSTQYIPSSNSTKIPRKKGKVWPHTKMTKPPVQTTTPKIVIVTPYYVMRSETTKKMDFEATNFLNYYSKPAISITEEDQNKTELPLPSKMNLVGNESNPTGAKIPRQGDIHEADTLPRRTRRPVAPQPNNTQISGRSRHFPSWMKSVPYLENGAILFRKKIQSTSTASAITESRKSDATLTNFNHSPNLTIYSTTENIPVISSSTLSTKSNSVSYKPKSSTASPSEQSTGGFVSTPFPLDSHNDGISTSSVSTSIAEEPESSSARNAKRQISSSALGEFIVTTPASDSVENHSGAPVIPTSTHPGESDFTNYVSVLSNELGESSGMNATSEPRTTIPLPTNITATLGDKEAEEIMFERQEEKPYVEAATDLTLSSSMTTEPSRIVHRNHSTITELVFGSTILPLISITELVLPPANVVNSTEPPEEVRGSDNLIHLMSTPAPVRQRTMTTTLRVPYLTHYHEEVPTARRVRLSHGNNLLLQPPFETNAAATKQFSGQIESEQLRGLSETKFPSQNPAPAFNPPFNHQTKPVFSPMTTGRSKMTYAPPAPYYVQVRKPAAARSEPFNYGNGSASQANKNNLIHTMKNIIKQGAEAGAVFKEEKLAKAKTNFEKMRQRFGKNSKGSIPAWSITTNSRHHAPRKVVPRLPGVIRNGVRSAAAVVNNLAQRYRPHRH</sequence>
<keyword evidence="2" id="KW-0732">Signal</keyword>
<keyword evidence="3" id="KW-1185">Reference proteome</keyword>
<evidence type="ECO:0000313" key="4">
    <source>
        <dbReference type="RefSeq" id="XP_047736060.1"/>
    </source>
</evidence>
<feature type="chain" id="PRO_5037285674" evidence="2">
    <location>
        <begin position="20"/>
        <end position="842"/>
    </location>
</feature>
<feature type="signal peptide" evidence="2">
    <location>
        <begin position="1"/>
        <end position="19"/>
    </location>
</feature>
<feature type="region of interest" description="Disordered" evidence="1">
    <location>
        <begin position="374"/>
        <end position="439"/>
    </location>
</feature>
<dbReference type="AlphaFoldDB" id="A0A979FGK5"/>
<name>A0A979FGK5_HYAAZ</name>
<dbReference type="RefSeq" id="XP_047736060.1">
    <property type="nucleotide sequence ID" value="XM_047880104.1"/>
</dbReference>
<feature type="compositionally biased region" description="Basic residues" evidence="1">
    <location>
        <begin position="183"/>
        <end position="196"/>
    </location>
</feature>
<feature type="region of interest" description="Disordered" evidence="1">
    <location>
        <begin position="86"/>
        <end position="106"/>
    </location>
</feature>